<dbReference type="EMBL" id="OIVN01003334">
    <property type="protein sequence ID" value="SPD10381.1"/>
    <property type="molecule type" value="Genomic_DNA"/>
</dbReference>
<keyword evidence="3" id="KW-0238">DNA-binding</keyword>
<dbReference type="CDD" id="cd09272">
    <property type="entry name" value="RNase_HI_RT_Ty1"/>
    <property type="match status" value="1"/>
</dbReference>
<proteinExistence type="predicted"/>
<dbReference type="InterPro" id="IPR044810">
    <property type="entry name" value="WRKY_plant"/>
</dbReference>
<dbReference type="SMART" id="SM00774">
    <property type="entry name" value="WRKY"/>
    <property type="match status" value="1"/>
</dbReference>
<keyword evidence="4" id="KW-0804">Transcription</keyword>
<dbReference type="Gene3D" id="2.20.25.80">
    <property type="entry name" value="WRKY domain"/>
    <property type="match status" value="1"/>
</dbReference>
<dbReference type="Pfam" id="PF03106">
    <property type="entry name" value="WRKY"/>
    <property type="match status" value="1"/>
</dbReference>
<dbReference type="SUPFAM" id="SSF118290">
    <property type="entry name" value="WRKY DNA-binding domain"/>
    <property type="match status" value="1"/>
</dbReference>
<feature type="region of interest" description="Disordered" evidence="6">
    <location>
        <begin position="325"/>
        <end position="348"/>
    </location>
</feature>
<accession>A0A2N9HFC9</accession>
<feature type="compositionally biased region" description="Polar residues" evidence="6">
    <location>
        <begin position="61"/>
        <end position="73"/>
    </location>
</feature>
<dbReference type="Pfam" id="PF07727">
    <property type="entry name" value="RVT_2"/>
    <property type="match status" value="1"/>
</dbReference>
<dbReference type="GO" id="GO:0043565">
    <property type="term" value="F:sequence-specific DNA binding"/>
    <property type="evidence" value="ECO:0007669"/>
    <property type="project" value="InterPro"/>
</dbReference>
<feature type="compositionally biased region" description="Gly residues" evidence="6">
    <location>
        <begin position="325"/>
        <end position="344"/>
    </location>
</feature>
<dbReference type="InterPro" id="IPR036576">
    <property type="entry name" value="WRKY_dom_sf"/>
</dbReference>
<sequence length="838" mass="94867">MENYPTYYSSSSSAPPTSSLSLNVADSHAYNEFQGIKSNGFLGLMSEMEVPVSNLNTVPQNRSFVGSDQTDVNSGKKKGEKKIRKPRYAFQTRSQVDILDDGYRWRKYGQKAVKNNKFPRSYYRCTYQGCNVKKQVQRLTKDEGIVVTTYEGMHSHPIEKSTDNFEHILSQMQIYTSNNPPDKKDPTYEDWMSGDSVVMGWLWHGMEPHVYEMYEKIFTTKQSGKPLSEYYSTLKNLWNQILQYQPFTTDLEQQKRHWEEFMIASLLSGLDSDLREFKDQILASETLPTAANAYSGLLRSSLEQNSSVSFKSAALVSSNSRGGFRGNRGGRGFRGGSRGSGRTGGHGDKKCNHCGGTSHTKPYCWVKYCKLDYVHQLSELVQQLRSTLPSSYIATLVDSVVINSLLELVSVFSLDNLVLRRDTIVIVLSCIDTPFFSSSGQCLSSDLIVYQRSQDRRVMSYSPDATSSLSQVPALSSSLPKTDDLPIALRRGYTQTFGVDYQETFSPVARLNSVRILLSIAVSRSWPLYQLDIKNAFLHGDLQEEVYMDQPPGYVVTGSEHLVCQLRKALYGLKQSPRAWFDRFSEIVLRYGFQRSTYVHSVFVRHSSTDIVVLIVYVDDIIIFGSDSIGIADLKRYLGQHFHTKDLGTLRYFLGIEVARSSQGLYLSQRKYVLDFLSETGLLGARPADTPMDSTVKLDGEQSELFSDVGRYRRLVGKLIYLTVTRPDITYAVGVAGCRSDRQSTSDYCTFVGGNLITWRSKKQNVVARSSAEAEYRAMAHTASKMLWVRSLSFVTWIVIPYVRFDDQLGDILTKPLARASFQRMFFKLDMFDMYALA</sequence>
<comment type="subcellular location">
    <subcellularLocation>
        <location evidence="1">Nucleus</location>
    </subcellularLocation>
</comment>
<reference evidence="8" key="1">
    <citation type="submission" date="2018-02" db="EMBL/GenBank/DDBJ databases">
        <authorList>
            <person name="Cohen D.B."/>
            <person name="Kent A.D."/>
        </authorList>
    </citation>
    <scope>NUCLEOTIDE SEQUENCE</scope>
</reference>
<feature type="domain" description="WRKY" evidence="7">
    <location>
        <begin position="94"/>
        <end position="159"/>
    </location>
</feature>
<feature type="region of interest" description="Disordered" evidence="6">
    <location>
        <begin position="61"/>
        <end position="83"/>
    </location>
</feature>
<gene>
    <name evidence="8" type="ORF">FSB_LOCUS38263</name>
</gene>
<dbReference type="GO" id="GO:0005634">
    <property type="term" value="C:nucleus"/>
    <property type="evidence" value="ECO:0007669"/>
    <property type="project" value="UniProtKB-SubCell"/>
</dbReference>
<dbReference type="AlphaFoldDB" id="A0A2N9HFC9"/>
<dbReference type="InterPro" id="IPR003657">
    <property type="entry name" value="WRKY_dom"/>
</dbReference>
<dbReference type="FunFam" id="2.20.25.80:FF:000003">
    <property type="entry name" value="WRKY transcription factor 57"/>
    <property type="match status" value="1"/>
</dbReference>
<keyword evidence="5" id="KW-0539">Nucleus</keyword>
<evidence type="ECO:0000256" key="2">
    <source>
        <dbReference type="ARBA" id="ARBA00023015"/>
    </source>
</evidence>
<dbReference type="InterPro" id="IPR013103">
    <property type="entry name" value="RVT_2"/>
</dbReference>
<evidence type="ECO:0000256" key="3">
    <source>
        <dbReference type="ARBA" id="ARBA00023125"/>
    </source>
</evidence>
<dbReference type="GO" id="GO:0003700">
    <property type="term" value="F:DNA-binding transcription factor activity"/>
    <property type="evidence" value="ECO:0007669"/>
    <property type="project" value="InterPro"/>
</dbReference>
<organism evidence="8">
    <name type="scientific">Fagus sylvatica</name>
    <name type="common">Beechnut</name>
    <dbReference type="NCBI Taxonomy" id="28930"/>
    <lineage>
        <taxon>Eukaryota</taxon>
        <taxon>Viridiplantae</taxon>
        <taxon>Streptophyta</taxon>
        <taxon>Embryophyta</taxon>
        <taxon>Tracheophyta</taxon>
        <taxon>Spermatophyta</taxon>
        <taxon>Magnoliopsida</taxon>
        <taxon>eudicotyledons</taxon>
        <taxon>Gunneridae</taxon>
        <taxon>Pentapetalae</taxon>
        <taxon>rosids</taxon>
        <taxon>fabids</taxon>
        <taxon>Fagales</taxon>
        <taxon>Fagaceae</taxon>
        <taxon>Fagus</taxon>
    </lineage>
</organism>
<keyword evidence="2" id="KW-0805">Transcription regulation</keyword>
<evidence type="ECO:0000259" key="7">
    <source>
        <dbReference type="PROSITE" id="PS50811"/>
    </source>
</evidence>
<protein>
    <recommendedName>
        <fullName evidence="7">WRKY domain-containing protein</fullName>
    </recommendedName>
</protein>
<evidence type="ECO:0000256" key="1">
    <source>
        <dbReference type="ARBA" id="ARBA00004123"/>
    </source>
</evidence>
<dbReference type="PANTHER" id="PTHR31221:SF83">
    <property type="entry name" value="WRKY TRANSCRIPTION FACTOR 75-RELATED"/>
    <property type="match status" value="1"/>
</dbReference>
<dbReference type="InterPro" id="IPR043502">
    <property type="entry name" value="DNA/RNA_pol_sf"/>
</dbReference>
<evidence type="ECO:0000313" key="8">
    <source>
        <dbReference type="EMBL" id="SPD10381.1"/>
    </source>
</evidence>
<dbReference type="PROSITE" id="PS50811">
    <property type="entry name" value="WRKY"/>
    <property type="match status" value="1"/>
</dbReference>
<dbReference type="PANTHER" id="PTHR31221">
    <property type="entry name" value="WRKY TRANSCRIPTION FACTOR PROTEIN 1-RELATED"/>
    <property type="match status" value="1"/>
</dbReference>
<evidence type="ECO:0000256" key="6">
    <source>
        <dbReference type="SAM" id="MobiDB-lite"/>
    </source>
</evidence>
<evidence type="ECO:0000256" key="5">
    <source>
        <dbReference type="ARBA" id="ARBA00023242"/>
    </source>
</evidence>
<evidence type="ECO:0000256" key="4">
    <source>
        <dbReference type="ARBA" id="ARBA00023163"/>
    </source>
</evidence>
<dbReference type="SUPFAM" id="SSF56672">
    <property type="entry name" value="DNA/RNA polymerases"/>
    <property type="match status" value="1"/>
</dbReference>
<name>A0A2N9HFC9_FAGSY</name>